<dbReference type="GO" id="GO:0042147">
    <property type="term" value="P:retrograde transport, endosome to Golgi"/>
    <property type="evidence" value="ECO:0007669"/>
    <property type="project" value="InterPro"/>
</dbReference>
<dbReference type="Pfam" id="PF04100">
    <property type="entry name" value="Vps53_N"/>
    <property type="match status" value="1"/>
</dbReference>
<dbReference type="PANTHER" id="PTHR12820:SF0">
    <property type="entry name" value="VACUOLAR PROTEIN SORTING-ASSOCIATED PROTEIN 53 HOMOLOG"/>
    <property type="match status" value="1"/>
</dbReference>
<dbReference type="AlphaFoldDB" id="A0A0N4UGK2"/>
<dbReference type="Proteomes" id="UP000274756">
    <property type="component" value="Unassembled WGS sequence"/>
</dbReference>
<dbReference type="GO" id="GO:0000938">
    <property type="term" value="C:GARP complex"/>
    <property type="evidence" value="ECO:0007669"/>
    <property type="project" value="InterPro"/>
</dbReference>
<evidence type="ECO:0000256" key="1">
    <source>
        <dbReference type="SAM" id="Coils"/>
    </source>
</evidence>
<dbReference type="STRING" id="318479.A0A0N4UGK2"/>
<evidence type="ECO:0000313" key="7">
    <source>
        <dbReference type="WBParaSite" id="DME_0000662701-mRNA-1"/>
    </source>
</evidence>
<evidence type="ECO:0000313" key="6">
    <source>
        <dbReference type="Proteomes" id="UP000274756"/>
    </source>
</evidence>
<organism evidence="5 7">
    <name type="scientific">Dracunculus medinensis</name>
    <name type="common">Guinea worm</name>
    <dbReference type="NCBI Taxonomy" id="318479"/>
    <lineage>
        <taxon>Eukaryota</taxon>
        <taxon>Metazoa</taxon>
        <taxon>Ecdysozoa</taxon>
        <taxon>Nematoda</taxon>
        <taxon>Chromadorea</taxon>
        <taxon>Rhabditida</taxon>
        <taxon>Spirurina</taxon>
        <taxon>Dracunculoidea</taxon>
        <taxon>Dracunculidae</taxon>
        <taxon>Dracunculus</taxon>
    </lineage>
</organism>
<keyword evidence="1" id="KW-0175">Coiled coil</keyword>
<proteinExistence type="predicted"/>
<accession>A0A0N4UGK2</accession>
<dbReference type="InterPro" id="IPR039766">
    <property type="entry name" value="Vps53"/>
</dbReference>
<feature type="region of interest" description="Disordered" evidence="2">
    <location>
        <begin position="1"/>
        <end position="26"/>
    </location>
</feature>
<dbReference type="WBParaSite" id="DME_0000662701-mRNA-1">
    <property type="protein sequence ID" value="DME_0000662701-mRNA-1"/>
    <property type="gene ID" value="DME_0000662701"/>
</dbReference>
<sequence>MENKDSNSNKERRGKERGNYYSQESSRHANYPLLAREGGDKKETVLIEVSYRNGYNLNLLTRIYERASLVPAVAVTPVLKIYVVLSVIEKIPLPELCRADMDVVEQINVLFPTEQSLSQLDSVMKAIDNQILSLDQELTELVESHGNAGSEGEAALAQAHMAMAELEERVRSIRLKTQSSESVVQEMTRDIKQLDVAKRNLTASIKALHHLHILLTGINSLHTWAEQHRYGDIASQLPAVLNVLQLFDSYMEVEQIKNVAEQLERLKQRLAIQIVADLKHSFQKLLVNSTAGKGKIRKLKNS</sequence>
<evidence type="ECO:0000259" key="3">
    <source>
        <dbReference type="Pfam" id="PF04100"/>
    </source>
</evidence>
<protein>
    <submittedName>
        <fullName evidence="7">Vps53_N domain-containing protein</fullName>
    </submittedName>
</protein>
<name>A0A0N4UGK2_DRAME</name>
<evidence type="ECO:0000313" key="4">
    <source>
        <dbReference type="EMBL" id="VDN51298.1"/>
    </source>
</evidence>
<evidence type="ECO:0000256" key="2">
    <source>
        <dbReference type="SAM" id="MobiDB-lite"/>
    </source>
</evidence>
<gene>
    <name evidence="4" type="ORF">DME_LOCUS1271</name>
</gene>
<feature type="domain" description="Vps53 N-terminal" evidence="3">
    <location>
        <begin position="100"/>
        <end position="284"/>
    </location>
</feature>
<evidence type="ECO:0000313" key="5">
    <source>
        <dbReference type="Proteomes" id="UP000038040"/>
    </source>
</evidence>
<keyword evidence="6" id="KW-1185">Reference proteome</keyword>
<dbReference type="Proteomes" id="UP000038040">
    <property type="component" value="Unplaced"/>
</dbReference>
<feature type="compositionally biased region" description="Basic and acidic residues" evidence="2">
    <location>
        <begin position="1"/>
        <end position="18"/>
    </location>
</feature>
<dbReference type="EMBL" id="UYYG01000017">
    <property type="protein sequence ID" value="VDN51298.1"/>
    <property type="molecule type" value="Genomic_DNA"/>
</dbReference>
<reference evidence="7" key="1">
    <citation type="submission" date="2017-02" db="UniProtKB">
        <authorList>
            <consortium name="WormBaseParasite"/>
        </authorList>
    </citation>
    <scope>IDENTIFICATION</scope>
</reference>
<dbReference type="PANTHER" id="PTHR12820">
    <property type="entry name" value="VACUOLAR SORTING PROTEIN 53"/>
    <property type="match status" value="1"/>
</dbReference>
<reference evidence="4 6" key="2">
    <citation type="submission" date="2018-11" db="EMBL/GenBank/DDBJ databases">
        <authorList>
            <consortium name="Pathogen Informatics"/>
        </authorList>
    </citation>
    <scope>NUCLEOTIDE SEQUENCE [LARGE SCALE GENOMIC DNA]</scope>
</reference>
<dbReference type="InterPro" id="IPR007234">
    <property type="entry name" value="Vps53_N"/>
</dbReference>
<dbReference type="GO" id="GO:0005829">
    <property type="term" value="C:cytosol"/>
    <property type="evidence" value="ECO:0007669"/>
    <property type="project" value="GOC"/>
</dbReference>
<dbReference type="OrthoDB" id="10261632at2759"/>
<feature type="coiled-coil region" evidence="1">
    <location>
        <begin position="156"/>
        <end position="204"/>
    </location>
</feature>